<sequence length="48" mass="5592">MGFWKCNDGTEVEMIFDERGHFVKFGDDVTRENAEKAKQEIVEANKEL</sequence>
<evidence type="ECO:0000313" key="2">
    <source>
        <dbReference type="Proteomes" id="UP001623660"/>
    </source>
</evidence>
<name>A0ABW8ST36_9CLOT</name>
<evidence type="ECO:0000313" key="1">
    <source>
        <dbReference type="EMBL" id="MFL0198308.1"/>
    </source>
</evidence>
<dbReference type="Proteomes" id="UP001623660">
    <property type="component" value="Unassembled WGS sequence"/>
</dbReference>
<keyword evidence="2" id="KW-1185">Reference proteome</keyword>
<reference evidence="1 2" key="1">
    <citation type="submission" date="2024-11" db="EMBL/GenBank/DDBJ databases">
        <authorList>
            <person name="Heng Y.C."/>
            <person name="Lim A.C.H."/>
            <person name="Lee J.K.Y."/>
            <person name="Kittelmann S."/>
        </authorList>
    </citation>
    <scope>NUCLEOTIDE SEQUENCE [LARGE SCALE GENOMIC DNA]</scope>
    <source>
        <strain evidence="1 2">WILCCON 0269</strain>
    </source>
</reference>
<organism evidence="1 2">
    <name type="scientific">Candidatus Clostridium eludens</name>
    <dbReference type="NCBI Taxonomy" id="3381663"/>
    <lineage>
        <taxon>Bacteria</taxon>
        <taxon>Bacillati</taxon>
        <taxon>Bacillota</taxon>
        <taxon>Clostridia</taxon>
        <taxon>Eubacteriales</taxon>
        <taxon>Clostridiaceae</taxon>
        <taxon>Clostridium</taxon>
    </lineage>
</organism>
<dbReference type="EMBL" id="JBJHZX010000055">
    <property type="protein sequence ID" value="MFL0198308.1"/>
    <property type="molecule type" value="Genomic_DNA"/>
</dbReference>
<comment type="caution">
    <text evidence="1">The sequence shown here is derived from an EMBL/GenBank/DDBJ whole genome shotgun (WGS) entry which is preliminary data.</text>
</comment>
<dbReference type="RefSeq" id="WP_406794419.1">
    <property type="nucleotide sequence ID" value="NZ_JBJHZX010000055.1"/>
</dbReference>
<protein>
    <submittedName>
        <fullName evidence="1">Uncharacterized protein</fullName>
    </submittedName>
</protein>
<accession>A0ABW8ST36</accession>
<gene>
    <name evidence="1" type="ORF">ACJDU8_22490</name>
</gene>
<proteinExistence type="predicted"/>